<dbReference type="GO" id="GO:0003924">
    <property type="term" value="F:GTPase activity"/>
    <property type="evidence" value="ECO:0007669"/>
    <property type="project" value="UniProtKB-UniRule"/>
</dbReference>
<dbReference type="Proteomes" id="UP000617041">
    <property type="component" value="Unassembled WGS sequence"/>
</dbReference>
<gene>
    <name evidence="10 13" type="primary">rsgA</name>
    <name evidence="13" type="ORF">I8E28_04625</name>
</gene>
<keyword evidence="4 10" id="KW-0699">rRNA-binding</keyword>
<sequence length="353" mass="38140">MHIDFDSLRGIGLSQAIVSRLGAEGIPPGLRLARVTETQRDCLTLHDGHEDHLARPTHRLHAVLQARDAPPTVGDWVLAGPDDHGAWWVHERLDPVTQIARRANDGRRQQLASNVDTALLVMGLDLDFNPRRAERYIATVRAAGVAPVVVLTKADIAAHGAQRVDELRHRLPASVPVVAVDGTSDSARVALWSWLGEGQTLVLLGASGAGKSTLTNTLIGDDVQSTGGVRQGDGRGKHTTTARSLHFCTGGACIIDTPGLRTWRPDADAASLAATFDDVEALAGGCRFRDCRHDGEPGCAVRAAVAADRLSNYRKLLRDAQRGESTPLERIALRRKWKAIGKAGSERTREKRR</sequence>
<name>A0A934PWN6_9BURK</name>
<keyword evidence="9 10" id="KW-0342">GTP-binding</keyword>
<feature type="domain" description="CP-type G" evidence="12">
    <location>
        <begin position="103"/>
        <end position="263"/>
    </location>
</feature>
<evidence type="ECO:0000256" key="3">
    <source>
        <dbReference type="ARBA" id="ARBA00022723"/>
    </source>
</evidence>
<evidence type="ECO:0000259" key="11">
    <source>
        <dbReference type="PROSITE" id="PS50936"/>
    </source>
</evidence>
<feature type="binding site" evidence="10">
    <location>
        <position position="299"/>
    </location>
    <ligand>
        <name>Zn(2+)</name>
        <dbReference type="ChEBI" id="CHEBI:29105"/>
    </ligand>
</feature>
<evidence type="ECO:0000256" key="1">
    <source>
        <dbReference type="ARBA" id="ARBA00022490"/>
    </source>
</evidence>
<feature type="binding site" evidence="10">
    <location>
        <position position="291"/>
    </location>
    <ligand>
        <name>Zn(2+)</name>
        <dbReference type="ChEBI" id="CHEBI:29105"/>
    </ligand>
</feature>
<dbReference type="Gene3D" id="1.10.40.50">
    <property type="entry name" value="Probable gtpase engc, domain 3"/>
    <property type="match status" value="1"/>
</dbReference>
<feature type="binding site" evidence="10">
    <location>
        <begin position="205"/>
        <end position="213"/>
    </location>
    <ligand>
        <name>GTP</name>
        <dbReference type="ChEBI" id="CHEBI:37565"/>
    </ligand>
</feature>
<evidence type="ECO:0000256" key="9">
    <source>
        <dbReference type="ARBA" id="ARBA00023134"/>
    </source>
</evidence>
<dbReference type="GO" id="GO:0046872">
    <property type="term" value="F:metal ion binding"/>
    <property type="evidence" value="ECO:0007669"/>
    <property type="project" value="UniProtKB-KW"/>
</dbReference>
<evidence type="ECO:0000256" key="4">
    <source>
        <dbReference type="ARBA" id="ARBA00022730"/>
    </source>
</evidence>
<dbReference type="InterPro" id="IPR027417">
    <property type="entry name" value="P-loop_NTPase"/>
</dbReference>
<dbReference type="NCBIfam" id="TIGR00157">
    <property type="entry name" value="ribosome small subunit-dependent GTPase A"/>
    <property type="match status" value="1"/>
</dbReference>
<dbReference type="SUPFAM" id="SSF52540">
    <property type="entry name" value="P-loop containing nucleoside triphosphate hydrolases"/>
    <property type="match status" value="1"/>
</dbReference>
<proteinExistence type="inferred from homology"/>
<dbReference type="GO" id="GO:0005525">
    <property type="term" value="F:GTP binding"/>
    <property type="evidence" value="ECO:0007669"/>
    <property type="project" value="UniProtKB-UniRule"/>
</dbReference>
<dbReference type="PANTHER" id="PTHR32120:SF10">
    <property type="entry name" value="SMALL RIBOSOMAL SUBUNIT BIOGENESIS GTPASE RSGA"/>
    <property type="match status" value="1"/>
</dbReference>
<feature type="binding site" evidence="10">
    <location>
        <position position="286"/>
    </location>
    <ligand>
        <name>Zn(2+)</name>
        <dbReference type="ChEBI" id="CHEBI:29105"/>
    </ligand>
</feature>
<evidence type="ECO:0000256" key="6">
    <source>
        <dbReference type="ARBA" id="ARBA00022801"/>
    </source>
</evidence>
<evidence type="ECO:0000256" key="5">
    <source>
        <dbReference type="ARBA" id="ARBA00022741"/>
    </source>
</evidence>
<feature type="binding site" evidence="10">
    <location>
        <begin position="152"/>
        <end position="155"/>
    </location>
    <ligand>
        <name>GTP</name>
        <dbReference type="ChEBI" id="CHEBI:37565"/>
    </ligand>
</feature>
<evidence type="ECO:0000256" key="7">
    <source>
        <dbReference type="ARBA" id="ARBA00022833"/>
    </source>
</evidence>
<keyword evidence="7 10" id="KW-0862">Zinc</keyword>
<dbReference type="CDD" id="cd01854">
    <property type="entry name" value="YjeQ_EngC"/>
    <property type="match status" value="1"/>
</dbReference>
<comment type="similarity">
    <text evidence="10">Belongs to the TRAFAC class YlqF/YawG GTPase family. RsgA subfamily.</text>
</comment>
<dbReference type="Gene3D" id="3.40.50.300">
    <property type="entry name" value="P-loop containing nucleotide triphosphate hydrolases"/>
    <property type="match status" value="1"/>
</dbReference>
<keyword evidence="8 10" id="KW-0694">RNA-binding</keyword>
<dbReference type="GO" id="GO:0019843">
    <property type="term" value="F:rRNA binding"/>
    <property type="evidence" value="ECO:0007669"/>
    <property type="project" value="UniProtKB-KW"/>
</dbReference>
<keyword evidence="6 10" id="KW-0378">Hydrolase</keyword>
<organism evidence="13 14">
    <name type="scientific">Ramlibacter algicola</name>
    <dbReference type="NCBI Taxonomy" id="2795217"/>
    <lineage>
        <taxon>Bacteria</taxon>
        <taxon>Pseudomonadati</taxon>
        <taxon>Pseudomonadota</taxon>
        <taxon>Betaproteobacteria</taxon>
        <taxon>Burkholderiales</taxon>
        <taxon>Comamonadaceae</taxon>
        <taxon>Ramlibacter</taxon>
    </lineage>
</organism>
<comment type="subcellular location">
    <subcellularLocation>
        <location evidence="10">Cytoplasm</location>
    </subcellularLocation>
</comment>
<evidence type="ECO:0000313" key="14">
    <source>
        <dbReference type="Proteomes" id="UP000617041"/>
    </source>
</evidence>
<keyword evidence="3 10" id="KW-0479">Metal-binding</keyword>
<comment type="function">
    <text evidence="10">One of several proteins that assist in the late maturation steps of the functional core of the 30S ribosomal subunit. Helps release RbfA from mature subunits. May play a role in the assembly of ribosomal proteins into the subunit. Circularly permuted GTPase that catalyzes slow GTP hydrolysis, GTPase activity is stimulated by the 30S ribosomal subunit.</text>
</comment>
<dbReference type="EC" id="3.6.1.-" evidence="10"/>
<reference evidence="13" key="1">
    <citation type="submission" date="2020-12" db="EMBL/GenBank/DDBJ databases">
        <title>Ramlibacter sp. nov., isolated from a freshwater alga, Cryptomonas.</title>
        <authorList>
            <person name="Kim H.M."/>
            <person name="Jeon C.O."/>
        </authorList>
    </citation>
    <scope>NUCLEOTIDE SEQUENCE</scope>
    <source>
        <strain evidence="13">CrO1</strain>
    </source>
</reference>
<accession>A0A934PWN6</accession>
<feature type="domain" description="EngC GTPase" evidence="11">
    <location>
        <begin position="113"/>
        <end position="261"/>
    </location>
</feature>
<keyword evidence="1 10" id="KW-0963">Cytoplasm</keyword>
<dbReference type="HAMAP" id="MF_01820">
    <property type="entry name" value="GTPase_RsgA"/>
    <property type="match status" value="1"/>
</dbReference>
<dbReference type="RefSeq" id="WP_200786727.1">
    <property type="nucleotide sequence ID" value="NZ_JAEDAO010000001.1"/>
</dbReference>
<keyword evidence="2 10" id="KW-0690">Ribosome biogenesis</keyword>
<evidence type="ECO:0000256" key="10">
    <source>
        <dbReference type="HAMAP-Rule" id="MF_01820"/>
    </source>
</evidence>
<dbReference type="GO" id="GO:0042274">
    <property type="term" value="P:ribosomal small subunit biogenesis"/>
    <property type="evidence" value="ECO:0007669"/>
    <property type="project" value="UniProtKB-UniRule"/>
</dbReference>
<dbReference type="PANTHER" id="PTHR32120">
    <property type="entry name" value="SMALL RIBOSOMAL SUBUNIT BIOGENESIS GTPASE RSGA"/>
    <property type="match status" value="1"/>
</dbReference>
<comment type="cofactor">
    <cofactor evidence="10">
        <name>Zn(2+)</name>
        <dbReference type="ChEBI" id="CHEBI:29105"/>
    </cofactor>
    <text evidence="10">Binds 1 zinc ion per subunit.</text>
</comment>
<dbReference type="GO" id="GO:0005737">
    <property type="term" value="C:cytoplasm"/>
    <property type="evidence" value="ECO:0007669"/>
    <property type="project" value="UniProtKB-SubCell"/>
</dbReference>
<keyword evidence="5 10" id="KW-0547">Nucleotide-binding</keyword>
<protein>
    <recommendedName>
        <fullName evidence="10">Small ribosomal subunit biogenesis GTPase RsgA</fullName>
        <ecNumber evidence="10">3.6.1.-</ecNumber>
    </recommendedName>
</protein>
<dbReference type="AlphaFoldDB" id="A0A934PWN6"/>
<evidence type="ECO:0000313" key="13">
    <source>
        <dbReference type="EMBL" id="MBK0391864.1"/>
    </source>
</evidence>
<dbReference type="InterPro" id="IPR004881">
    <property type="entry name" value="Ribosome_biogen_GTPase_RsgA"/>
</dbReference>
<feature type="binding site" evidence="10">
    <location>
        <position position="293"/>
    </location>
    <ligand>
        <name>Zn(2+)</name>
        <dbReference type="ChEBI" id="CHEBI:29105"/>
    </ligand>
</feature>
<keyword evidence="14" id="KW-1185">Reference proteome</keyword>
<dbReference type="InterPro" id="IPR010914">
    <property type="entry name" value="RsgA_GTPase_dom"/>
</dbReference>
<dbReference type="Pfam" id="PF03193">
    <property type="entry name" value="RsgA_GTPase"/>
    <property type="match status" value="1"/>
</dbReference>
<evidence type="ECO:0000256" key="8">
    <source>
        <dbReference type="ARBA" id="ARBA00022884"/>
    </source>
</evidence>
<evidence type="ECO:0000259" key="12">
    <source>
        <dbReference type="PROSITE" id="PS51721"/>
    </source>
</evidence>
<dbReference type="PROSITE" id="PS51721">
    <property type="entry name" value="G_CP"/>
    <property type="match status" value="1"/>
</dbReference>
<comment type="subunit">
    <text evidence="10">Monomer. Associates with 30S ribosomal subunit, binds 16S rRNA.</text>
</comment>
<dbReference type="PROSITE" id="PS50936">
    <property type="entry name" value="ENGC_GTPASE"/>
    <property type="match status" value="1"/>
</dbReference>
<dbReference type="InterPro" id="IPR030378">
    <property type="entry name" value="G_CP_dom"/>
</dbReference>
<dbReference type="EMBL" id="JAEDAO010000001">
    <property type="protein sequence ID" value="MBK0391864.1"/>
    <property type="molecule type" value="Genomic_DNA"/>
</dbReference>
<evidence type="ECO:0000256" key="2">
    <source>
        <dbReference type="ARBA" id="ARBA00022517"/>
    </source>
</evidence>
<comment type="caution">
    <text evidence="13">The sequence shown here is derived from an EMBL/GenBank/DDBJ whole genome shotgun (WGS) entry which is preliminary data.</text>
</comment>